<dbReference type="EMBL" id="JBHSSN010000005">
    <property type="protein sequence ID" value="MFC6322978.1"/>
    <property type="molecule type" value="Genomic_DNA"/>
</dbReference>
<evidence type="ECO:0000313" key="2">
    <source>
        <dbReference type="Proteomes" id="UP001596186"/>
    </source>
</evidence>
<proteinExistence type="predicted"/>
<dbReference type="RefSeq" id="WP_125594037.1">
    <property type="nucleotide sequence ID" value="NZ_JBHSSN010000005.1"/>
</dbReference>
<comment type="caution">
    <text evidence="1">The sequence shown here is derived from an EMBL/GenBank/DDBJ whole genome shotgun (WGS) entry which is preliminary data.</text>
</comment>
<keyword evidence="2" id="KW-1185">Reference proteome</keyword>
<gene>
    <name evidence="1" type="ORF">ACFP1F_04245</name>
</gene>
<sequence length="78" mass="9120">MAKDKMKMDPEKFAYAVVNSYCPDEKDDVKASKMILKRFLAAYYLADEFNGLEAEQFSMFKDVDFKRMSQAMENININ</sequence>
<evidence type="ECO:0000313" key="1">
    <source>
        <dbReference type="EMBL" id="MFC6322978.1"/>
    </source>
</evidence>
<dbReference type="Proteomes" id="UP001596186">
    <property type="component" value="Unassembled WGS sequence"/>
</dbReference>
<organism evidence="1 2">
    <name type="scientific">Companilactobacillus baiquanensis</name>
    <dbReference type="NCBI Taxonomy" id="2486005"/>
    <lineage>
        <taxon>Bacteria</taxon>
        <taxon>Bacillati</taxon>
        <taxon>Bacillota</taxon>
        <taxon>Bacilli</taxon>
        <taxon>Lactobacillales</taxon>
        <taxon>Lactobacillaceae</taxon>
        <taxon>Companilactobacillus</taxon>
    </lineage>
</organism>
<reference evidence="2" key="1">
    <citation type="journal article" date="2019" name="Int. J. Syst. Evol. Microbiol.">
        <title>The Global Catalogue of Microorganisms (GCM) 10K type strain sequencing project: providing services to taxonomists for standard genome sequencing and annotation.</title>
        <authorList>
            <consortium name="The Broad Institute Genomics Platform"/>
            <consortium name="The Broad Institute Genome Sequencing Center for Infectious Disease"/>
            <person name="Wu L."/>
            <person name="Ma J."/>
        </authorList>
    </citation>
    <scope>NUCLEOTIDE SEQUENCE [LARGE SCALE GENOMIC DNA]</scope>
    <source>
        <strain evidence="2">CCM 8895</strain>
    </source>
</reference>
<accession>A0ABW1UWW2</accession>
<protein>
    <submittedName>
        <fullName evidence="1">Uncharacterized protein</fullName>
    </submittedName>
</protein>
<name>A0ABW1UWW2_9LACO</name>